<protein>
    <submittedName>
        <fullName evidence="3">Uncharacterized protein</fullName>
    </submittedName>
</protein>
<keyword evidence="2" id="KW-0732">Signal</keyword>
<organism evidence="3 4">
    <name type="scientific">Aspergillus calidoustus</name>
    <dbReference type="NCBI Taxonomy" id="454130"/>
    <lineage>
        <taxon>Eukaryota</taxon>
        <taxon>Fungi</taxon>
        <taxon>Dikarya</taxon>
        <taxon>Ascomycota</taxon>
        <taxon>Pezizomycotina</taxon>
        <taxon>Eurotiomycetes</taxon>
        <taxon>Eurotiomycetidae</taxon>
        <taxon>Eurotiales</taxon>
        <taxon>Aspergillaceae</taxon>
        <taxon>Aspergillus</taxon>
        <taxon>Aspergillus subgen. Nidulantes</taxon>
    </lineage>
</organism>
<sequence length="136" mass="15059">MASLVIVAAIIVAVKSPDWIEQYKQHKAKKAGEADSDSTLPPDYFGPSSEATETTSGKRSKRDLLTRKYWHERRESRQSREQIQSPEMSARADRRGSFEAPPPYNGPPGVCAILLLREFLMKNKLTSLSVSAVPGG</sequence>
<dbReference type="AlphaFoldDB" id="A0A0U5HHL6"/>
<reference evidence="4" key="1">
    <citation type="journal article" date="2016" name="Genome Announc.">
        <title>Draft genome sequences of fungus Aspergillus calidoustus.</title>
        <authorList>
            <person name="Horn F."/>
            <person name="Linde J."/>
            <person name="Mattern D.J."/>
            <person name="Walther G."/>
            <person name="Guthke R."/>
            <person name="Scherlach K."/>
            <person name="Martin K."/>
            <person name="Brakhage A.A."/>
            <person name="Petzke L."/>
            <person name="Valiante V."/>
        </authorList>
    </citation>
    <scope>NUCLEOTIDE SEQUENCE [LARGE SCALE GENOMIC DNA]</scope>
    <source>
        <strain evidence="4">SF006504</strain>
    </source>
</reference>
<name>A0A0U5HHL6_ASPCI</name>
<feature type="region of interest" description="Disordered" evidence="1">
    <location>
        <begin position="24"/>
        <end position="106"/>
    </location>
</feature>
<accession>A0A0U5HHL6</accession>
<keyword evidence="4" id="KW-1185">Reference proteome</keyword>
<feature type="signal peptide" evidence="2">
    <location>
        <begin position="1"/>
        <end position="16"/>
    </location>
</feature>
<dbReference type="Proteomes" id="UP000054771">
    <property type="component" value="Unassembled WGS sequence"/>
</dbReference>
<dbReference type="EMBL" id="CDMC01000006">
    <property type="protein sequence ID" value="CEN60952.1"/>
    <property type="molecule type" value="Genomic_DNA"/>
</dbReference>
<proteinExistence type="predicted"/>
<evidence type="ECO:0000313" key="3">
    <source>
        <dbReference type="EMBL" id="CEN60952.1"/>
    </source>
</evidence>
<dbReference type="OrthoDB" id="10460542at2759"/>
<feature type="chain" id="PRO_5006858758" evidence="2">
    <location>
        <begin position="17"/>
        <end position="136"/>
    </location>
</feature>
<evidence type="ECO:0000256" key="2">
    <source>
        <dbReference type="SAM" id="SignalP"/>
    </source>
</evidence>
<evidence type="ECO:0000313" key="4">
    <source>
        <dbReference type="Proteomes" id="UP000054771"/>
    </source>
</evidence>
<evidence type="ECO:0000256" key="1">
    <source>
        <dbReference type="SAM" id="MobiDB-lite"/>
    </source>
</evidence>
<gene>
    <name evidence="3" type="ORF">ASPCAL07623</name>
</gene>